<dbReference type="RefSeq" id="WP_256620039.1">
    <property type="nucleotide sequence ID" value="NZ_JANIBC010000013.1"/>
</dbReference>
<dbReference type="AlphaFoldDB" id="A0A9X2LAH4"/>
<dbReference type="SUPFAM" id="SSF102405">
    <property type="entry name" value="MCP/YpsA-like"/>
    <property type="match status" value="1"/>
</dbReference>
<evidence type="ECO:0000256" key="1">
    <source>
        <dbReference type="ARBA" id="ARBA00006525"/>
    </source>
</evidence>
<dbReference type="PANTHER" id="PTHR43022">
    <property type="entry name" value="PROTEIN SMF"/>
    <property type="match status" value="1"/>
</dbReference>
<evidence type="ECO:0000313" key="4">
    <source>
        <dbReference type="EMBL" id="MCQ8186143.1"/>
    </source>
</evidence>
<reference evidence="4" key="1">
    <citation type="submission" date="2022-07" db="EMBL/GenBank/DDBJ databases">
        <title>Parvularcula maris sp. nov., an algicidal bacterium isolated from seawater.</title>
        <authorList>
            <person name="Li F."/>
        </authorList>
    </citation>
    <scope>NUCLEOTIDE SEQUENCE</scope>
    <source>
        <strain evidence="4">BGMRC 0090</strain>
    </source>
</reference>
<dbReference type="InterPro" id="IPR041614">
    <property type="entry name" value="DprA_WH"/>
</dbReference>
<dbReference type="GO" id="GO:0009294">
    <property type="term" value="P:DNA-mediated transformation"/>
    <property type="evidence" value="ECO:0007669"/>
    <property type="project" value="InterPro"/>
</dbReference>
<sequence>MGTPITTDEKLARLRLIRSRGIGPLTFAQLMARTGSALAAIEALPEMIRAAGRKSILLASRESAEAEWAAAARLGIEFLFLGEPDYPQPLSAIADPPPVLSVRGRSDVPSRRCVAIVGARKASAAGLTLARRFAAELTEAGFVVVSGLARGIDGAAHQGALQRGTVAVLAGGADSIYPSEHQKLYGEIAESGAILSEQPLGLTAKARDFPKRNRIVSGLSAGVVIIEAAERSGTLITARLASEQGREVFAVPGSPLDERSRGANALIRNGATLVQDTADILAELEHARLPEAAPSGFADENGELSGSEESFAEEVLGLLGYVPTHRDVLIRETGAPPAAVAAALLDLVLSGKAEETTGGGYVRSAEAGSR</sequence>
<evidence type="ECO:0000259" key="3">
    <source>
        <dbReference type="Pfam" id="PF17782"/>
    </source>
</evidence>
<organism evidence="4 5">
    <name type="scientific">Parvularcula maris</name>
    <dbReference type="NCBI Taxonomy" id="2965077"/>
    <lineage>
        <taxon>Bacteria</taxon>
        <taxon>Pseudomonadati</taxon>
        <taxon>Pseudomonadota</taxon>
        <taxon>Alphaproteobacteria</taxon>
        <taxon>Parvularculales</taxon>
        <taxon>Parvularculaceae</taxon>
        <taxon>Parvularcula</taxon>
    </lineage>
</organism>
<dbReference type="Pfam" id="PF17782">
    <property type="entry name" value="WHD_DprA"/>
    <property type="match status" value="1"/>
</dbReference>
<dbReference type="Gene3D" id="3.40.50.450">
    <property type="match status" value="1"/>
</dbReference>
<evidence type="ECO:0000313" key="5">
    <source>
        <dbReference type="Proteomes" id="UP001142610"/>
    </source>
</evidence>
<dbReference type="InterPro" id="IPR003488">
    <property type="entry name" value="DprA"/>
</dbReference>
<comment type="similarity">
    <text evidence="1">Belongs to the DprA/Smf family.</text>
</comment>
<keyword evidence="5" id="KW-1185">Reference proteome</keyword>
<feature type="domain" description="DprA winged helix" evidence="3">
    <location>
        <begin position="312"/>
        <end position="359"/>
    </location>
</feature>
<name>A0A9X2LAH4_9PROT</name>
<dbReference type="EMBL" id="JANIBC010000013">
    <property type="protein sequence ID" value="MCQ8186143.1"/>
    <property type="molecule type" value="Genomic_DNA"/>
</dbReference>
<protein>
    <submittedName>
        <fullName evidence="4">DNA-processing protein DprA</fullName>
    </submittedName>
</protein>
<proteinExistence type="inferred from homology"/>
<gene>
    <name evidence="4" type="primary">dprA</name>
    <name evidence="4" type="ORF">NOG11_12205</name>
</gene>
<dbReference type="Gene3D" id="1.10.10.10">
    <property type="entry name" value="Winged helix-like DNA-binding domain superfamily/Winged helix DNA-binding domain"/>
    <property type="match status" value="1"/>
</dbReference>
<dbReference type="PANTHER" id="PTHR43022:SF1">
    <property type="entry name" value="PROTEIN SMF"/>
    <property type="match status" value="1"/>
</dbReference>
<dbReference type="InterPro" id="IPR057666">
    <property type="entry name" value="DrpA_SLOG"/>
</dbReference>
<dbReference type="InterPro" id="IPR036388">
    <property type="entry name" value="WH-like_DNA-bd_sf"/>
</dbReference>
<feature type="domain" description="Smf/DprA SLOG" evidence="2">
    <location>
        <begin position="78"/>
        <end position="284"/>
    </location>
</feature>
<dbReference type="Pfam" id="PF02481">
    <property type="entry name" value="DNA_processg_A"/>
    <property type="match status" value="1"/>
</dbReference>
<accession>A0A9X2LAH4</accession>
<dbReference type="Proteomes" id="UP001142610">
    <property type="component" value="Unassembled WGS sequence"/>
</dbReference>
<evidence type="ECO:0000259" key="2">
    <source>
        <dbReference type="Pfam" id="PF02481"/>
    </source>
</evidence>
<dbReference type="Pfam" id="PF21102">
    <property type="entry name" value="DprA_N"/>
    <property type="match status" value="1"/>
</dbReference>
<comment type="caution">
    <text evidence="4">The sequence shown here is derived from an EMBL/GenBank/DDBJ whole genome shotgun (WGS) entry which is preliminary data.</text>
</comment>
<dbReference type="NCBIfam" id="TIGR00732">
    <property type="entry name" value="dprA"/>
    <property type="match status" value="1"/>
</dbReference>